<proteinExistence type="predicted"/>
<reference evidence="2" key="2">
    <citation type="journal article" date="2023" name="IMA Fungus">
        <title>Comparative genomic study of the Penicillium genus elucidates a diverse pangenome and 15 lateral gene transfer events.</title>
        <authorList>
            <person name="Petersen C."/>
            <person name="Sorensen T."/>
            <person name="Nielsen M.R."/>
            <person name="Sondergaard T.E."/>
            <person name="Sorensen J.L."/>
            <person name="Fitzpatrick D.A."/>
            <person name="Frisvad J.C."/>
            <person name="Nielsen K.L."/>
        </authorList>
    </citation>
    <scope>NUCLEOTIDE SEQUENCE</scope>
    <source>
        <strain evidence="2">IBT 17660</strain>
    </source>
</reference>
<accession>A0A9W9WZD4</accession>
<evidence type="ECO:0000313" key="2">
    <source>
        <dbReference type="EMBL" id="KAJ5479583.1"/>
    </source>
</evidence>
<feature type="transmembrane region" description="Helical" evidence="1">
    <location>
        <begin position="58"/>
        <end position="80"/>
    </location>
</feature>
<protein>
    <submittedName>
        <fullName evidence="2">Uncharacterized protein</fullName>
    </submittedName>
</protein>
<keyword evidence="3" id="KW-1185">Reference proteome</keyword>
<sequence length="98" mass="10949">MKSNVLSAPSFALMPRRVKRGVWNSRLQNQSGKIGLVLPLKYCGAKGQSPSHRPSASLFFSSIILYYPSIAFGLLLFSALVELGTWYAGRCNLIYHHY</sequence>
<dbReference type="EMBL" id="JAPWDO010000003">
    <property type="protein sequence ID" value="KAJ5479583.1"/>
    <property type="molecule type" value="Genomic_DNA"/>
</dbReference>
<dbReference type="OrthoDB" id="4357472at2759"/>
<gene>
    <name evidence="2" type="ORF">N7530_005092</name>
</gene>
<reference evidence="2" key="1">
    <citation type="submission" date="2022-12" db="EMBL/GenBank/DDBJ databases">
        <authorList>
            <person name="Petersen C."/>
        </authorList>
    </citation>
    <scope>NUCLEOTIDE SEQUENCE</scope>
    <source>
        <strain evidence="2">IBT 17660</strain>
    </source>
</reference>
<keyword evidence="1" id="KW-0472">Membrane</keyword>
<name>A0A9W9WZD4_9EURO</name>
<dbReference type="Proteomes" id="UP001147760">
    <property type="component" value="Unassembled WGS sequence"/>
</dbReference>
<organism evidence="2 3">
    <name type="scientific">Penicillium desertorum</name>
    <dbReference type="NCBI Taxonomy" id="1303715"/>
    <lineage>
        <taxon>Eukaryota</taxon>
        <taxon>Fungi</taxon>
        <taxon>Dikarya</taxon>
        <taxon>Ascomycota</taxon>
        <taxon>Pezizomycotina</taxon>
        <taxon>Eurotiomycetes</taxon>
        <taxon>Eurotiomycetidae</taxon>
        <taxon>Eurotiales</taxon>
        <taxon>Aspergillaceae</taxon>
        <taxon>Penicillium</taxon>
    </lineage>
</organism>
<dbReference type="AlphaFoldDB" id="A0A9W9WZD4"/>
<evidence type="ECO:0000313" key="3">
    <source>
        <dbReference type="Proteomes" id="UP001147760"/>
    </source>
</evidence>
<evidence type="ECO:0000256" key="1">
    <source>
        <dbReference type="SAM" id="Phobius"/>
    </source>
</evidence>
<keyword evidence="1" id="KW-1133">Transmembrane helix</keyword>
<keyword evidence="1" id="KW-0812">Transmembrane</keyword>
<comment type="caution">
    <text evidence="2">The sequence shown here is derived from an EMBL/GenBank/DDBJ whole genome shotgun (WGS) entry which is preliminary data.</text>
</comment>